<comment type="caution">
    <text evidence="3">Lacks conserved residue(s) required for the propagation of feature annotation.</text>
</comment>
<dbReference type="SUPFAM" id="SSF50494">
    <property type="entry name" value="Trypsin-like serine proteases"/>
    <property type="match status" value="1"/>
</dbReference>
<evidence type="ECO:0000256" key="4">
    <source>
        <dbReference type="SAM" id="MobiDB-lite"/>
    </source>
</evidence>
<feature type="compositionally biased region" description="Acidic residues" evidence="4">
    <location>
        <begin position="191"/>
        <end position="201"/>
    </location>
</feature>
<protein>
    <submittedName>
        <fullName evidence="8">Uncharacterized protein</fullName>
    </submittedName>
</protein>
<dbReference type="PRINTS" id="PR00261">
    <property type="entry name" value="LDLRECEPTOR"/>
</dbReference>
<reference evidence="8" key="1">
    <citation type="submission" date="2016-10" db="EMBL/GenBank/DDBJ databases">
        <title>The assassin bug Pristhesancus plagipennis produces two different types of venom.</title>
        <authorList>
            <person name="Walker A.A."/>
            <person name="Herzig V."/>
            <person name="Jin J."/>
            <person name="Fry B.G."/>
            <person name="King G.F."/>
        </authorList>
    </citation>
    <scope>NUCLEOTIDE SEQUENCE</scope>
    <source>
        <tissue evidence="8">Venom/labial glands</tissue>
    </source>
</reference>
<evidence type="ECO:0000256" key="1">
    <source>
        <dbReference type="ARBA" id="ARBA00023157"/>
    </source>
</evidence>
<dbReference type="CDD" id="cd00190">
    <property type="entry name" value="Tryp_SPc"/>
    <property type="match status" value="1"/>
</dbReference>
<dbReference type="FunFam" id="2.40.10.10:FF:000068">
    <property type="entry name" value="transmembrane protease serine 2"/>
    <property type="match status" value="1"/>
</dbReference>
<evidence type="ECO:0000313" key="8">
    <source>
        <dbReference type="EMBL" id="ATU83018.1"/>
    </source>
</evidence>
<dbReference type="AlphaFoldDB" id="A0A2K8JMG0"/>
<dbReference type="PROSITE" id="PS01209">
    <property type="entry name" value="LDLRA_1"/>
    <property type="match status" value="3"/>
</dbReference>
<feature type="disulfide bond" evidence="3">
    <location>
        <begin position="267"/>
        <end position="294"/>
    </location>
</feature>
<keyword evidence="3" id="KW-0768">Sushi</keyword>
<evidence type="ECO:0000259" key="6">
    <source>
        <dbReference type="PROSITE" id="PS50240"/>
    </source>
</evidence>
<dbReference type="InterPro" id="IPR001254">
    <property type="entry name" value="Trypsin_dom"/>
</dbReference>
<name>A0A2K8JMG0_PRIPG</name>
<dbReference type="Gene3D" id="2.10.70.10">
    <property type="entry name" value="Complement Module, domain 1"/>
    <property type="match status" value="1"/>
</dbReference>
<dbReference type="PROSITE" id="PS50068">
    <property type="entry name" value="LDLRA_2"/>
    <property type="match status" value="4"/>
</dbReference>
<dbReference type="PANTHER" id="PTHR24252:SF7">
    <property type="entry name" value="HYALIN"/>
    <property type="match status" value="1"/>
</dbReference>
<organism evidence="8">
    <name type="scientific">Pristhesancus plagipennis</name>
    <name type="common">Common assassin bug</name>
    <dbReference type="NCBI Taxonomy" id="1955184"/>
    <lineage>
        <taxon>Eukaryota</taxon>
        <taxon>Metazoa</taxon>
        <taxon>Ecdysozoa</taxon>
        <taxon>Arthropoda</taxon>
        <taxon>Hexapoda</taxon>
        <taxon>Insecta</taxon>
        <taxon>Pterygota</taxon>
        <taxon>Neoptera</taxon>
        <taxon>Paraneoptera</taxon>
        <taxon>Hemiptera</taxon>
        <taxon>Heteroptera</taxon>
        <taxon>Panheteroptera</taxon>
        <taxon>Cimicomorpha</taxon>
        <taxon>Reduviidae</taxon>
        <taxon>Harpactorinae</taxon>
        <taxon>Harpactorini</taxon>
        <taxon>Pristhesancus</taxon>
    </lineage>
</organism>
<dbReference type="Pfam" id="PF00057">
    <property type="entry name" value="Ldl_recept_a"/>
    <property type="match status" value="4"/>
</dbReference>
<evidence type="ECO:0000256" key="5">
    <source>
        <dbReference type="SAM" id="SignalP"/>
    </source>
</evidence>
<dbReference type="InterPro" id="IPR002172">
    <property type="entry name" value="LDrepeatLR_classA_rpt"/>
</dbReference>
<dbReference type="InterPro" id="IPR018114">
    <property type="entry name" value="TRYPSIN_HIS"/>
</dbReference>
<dbReference type="SUPFAM" id="SSF57424">
    <property type="entry name" value="LDL receptor-like module"/>
    <property type="match status" value="4"/>
</dbReference>
<dbReference type="PANTHER" id="PTHR24252">
    <property type="entry name" value="ACROSIN-RELATED"/>
    <property type="match status" value="1"/>
</dbReference>
<feature type="disulfide bond" evidence="2">
    <location>
        <begin position="131"/>
        <end position="149"/>
    </location>
</feature>
<dbReference type="GO" id="GO:0006508">
    <property type="term" value="P:proteolysis"/>
    <property type="evidence" value="ECO:0007669"/>
    <property type="project" value="InterPro"/>
</dbReference>
<dbReference type="PROSITE" id="PS50923">
    <property type="entry name" value="SUSHI"/>
    <property type="match status" value="1"/>
</dbReference>
<dbReference type="InterPro" id="IPR023415">
    <property type="entry name" value="LDLR_class-A_CS"/>
</dbReference>
<accession>A0A2K8JMG0</accession>
<dbReference type="InterPro" id="IPR009003">
    <property type="entry name" value="Peptidase_S1_PA"/>
</dbReference>
<dbReference type="EMBL" id="KY031267">
    <property type="protein sequence ID" value="ATU83018.1"/>
    <property type="molecule type" value="mRNA"/>
</dbReference>
<feature type="signal peptide" evidence="5">
    <location>
        <begin position="1"/>
        <end position="17"/>
    </location>
</feature>
<evidence type="ECO:0000256" key="3">
    <source>
        <dbReference type="PROSITE-ProRule" id="PRU00302"/>
    </source>
</evidence>
<dbReference type="Gene3D" id="2.40.10.10">
    <property type="entry name" value="Trypsin-like serine proteases"/>
    <property type="match status" value="1"/>
</dbReference>
<evidence type="ECO:0000256" key="2">
    <source>
        <dbReference type="PROSITE-ProRule" id="PRU00124"/>
    </source>
</evidence>
<feature type="disulfide bond" evidence="2">
    <location>
        <begin position="76"/>
        <end position="88"/>
    </location>
</feature>
<dbReference type="PROSITE" id="PS00134">
    <property type="entry name" value="TRYPSIN_HIS"/>
    <property type="match status" value="1"/>
</dbReference>
<keyword evidence="1 3" id="KW-1015">Disulfide bond</keyword>
<dbReference type="SUPFAM" id="SSF57535">
    <property type="entry name" value="Complement control module/SCR domain"/>
    <property type="match status" value="1"/>
</dbReference>
<dbReference type="SMART" id="SM00020">
    <property type="entry name" value="Tryp_SPc"/>
    <property type="match status" value="1"/>
</dbReference>
<proteinExistence type="evidence at transcript level"/>
<feature type="disulfide bond" evidence="2">
    <location>
        <begin position="124"/>
        <end position="136"/>
    </location>
</feature>
<dbReference type="PROSITE" id="PS50240">
    <property type="entry name" value="TRYPSIN_DOM"/>
    <property type="match status" value="1"/>
</dbReference>
<dbReference type="InterPro" id="IPR036055">
    <property type="entry name" value="LDL_receptor-like_sf"/>
</dbReference>
<dbReference type="SMART" id="SM00192">
    <property type="entry name" value="LDLa"/>
    <property type="match status" value="4"/>
</dbReference>
<feature type="disulfide bond" evidence="2">
    <location>
        <begin position="33"/>
        <end position="45"/>
    </location>
</feature>
<keyword evidence="5" id="KW-0732">Signal</keyword>
<feature type="chain" id="PRO_5014862242" evidence="5">
    <location>
        <begin position="18"/>
        <end position="633"/>
    </location>
</feature>
<dbReference type="InterPro" id="IPR035976">
    <property type="entry name" value="Sushi/SCR/CCP_sf"/>
</dbReference>
<evidence type="ECO:0000259" key="7">
    <source>
        <dbReference type="PROSITE" id="PS50923"/>
    </source>
</evidence>
<dbReference type="InterPro" id="IPR000436">
    <property type="entry name" value="Sushi_SCR_CCP_dom"/>
</dbReference>
<dbReference type="Pfam" id="PF00089">
    <property type="entry name" value="Trypsin"/>
    <property type="match status" value="1"/>
</dbReference>
<sequence>MRFICVFVLLIFGLTYSKQEPLNIFRIKRQSQCPEDEYECRNGQCIASFAVCDGEANCSDGTDETQAVCTKLNLQCPSFAFRCTYGACVDKQKKCDGRRDCADNSDELLPECRNVAQPINDGTCKDGEFKCMSGQCIDEFSVCDGRRDCNDGSDETITQCVNIRCPDFSFQCAYGACIDKNKRCNGVDDCSDASDEDEELCEPTKKPRPKPTSRPPTSVQRGGCILPDYPDGGRYFIKACASQNNANKCNGGPGTLVPLNSVLSYECNKGYIIPEPGRNYLCFNGAWDPELPVCLKQCKPLNSDSMDIECFYKGEPVRCDRPINPGTKVRPRCKVAYHIADSSSSFVETECLPDGTLEVPLFRCVPDCGIQNKNLETPLISHGIKTEVGEYPWQAGLYLKEKGVWEHACGGTIISPYIILTAAHCVYDENAEKERNPRDMLVAVGKYHRSLDVKDEYEQRLNVKQVIPQRAYRGKNNSYEQDIAVLDLEKAIILSVVVMPACVDWQGEGRFYVGMLGTVVGWGLNENNKPTEVLEMTRLPYYDYDTCRKESPKEFIRFITYDKFCAGYSNGTGVQPGDSGGGLTFIRNKQHYVYGIVSLKLRNVNTFAAFTNVTEHKDWLEGVVKALKRLHLN</sequence>
<dbReference type="InterPro" id="IPR043504">
    <property type="entry name" value="Peptidase_S1_PA_chymotrypsin"/>
</dbReference>
<feature type="region of interest" description="Disordered" evidence="4">
    <location>
        <begin position="191"/>
        <end position="223"/>
    </location>
</feature>
<feature type="disulfide bond" evidence="2">
    <location>
        <begin position="40"/>
        <end position="58"/>
    </location>
</feature>
<feature type="disulfide bond" evidence="2">
    <location>
        <begin position="172"/>
        <end position="190"/>
    </location>
</feature>
<dbReference type="CDD" id="cd00112">
    <property type="entry name" value="LDLa"/>
    <property type="match status" value="4"/>
</dbReference>
<feature type="domain" description="Peptidase S1" evidence="6">
    <location>
        <begin position="380"/>
        <end position="625"/>
    </location>
</feature>
<feature type="domain" description="Sushi" evidence="7">
    <location>
        <begin position="247"/>
        <end position="296"/>
    </location>
</feature>
<feature type="disulfide bond" evidence="2">
    <location>
        <begin position="165"/>
        <end position="177"/>
    </location>
</feature>
<dbReference type="GO" id="GO:0004252">
    <property type="term" value="F:serine-type endopeptidase activity"/>
    <property type="evidence" value="ECO:0007669"/>
    <property type="project" value="InterPro"/>
</dbReference>
<feature type="disulfide bond" evidence="2">
    <location>
        <begin position="83"/>
        <end position="101"/>
    </location>
</feature>
<dbReference type="Gene3D" id="4.10.400.10">
    <property type="entry name" value="Low-density Lipoprotein Receptor"/>
    <property type="match status" value="4"/>
</dbReference>
<dbReference type="Pfam" id="PF00084">
    <property type="entry name" value="Sushi"/>
    <property type="match status" value="1"/>
</dbReference>